<reference evidence="1 2" key="1">
    <citation type="submission" date="2015-09" db="EMBL/GenBank/DDBJ databases">
        <title>Sorangium comparison.</title>
        <authorList>
            <person name="Zaburannyi N."/>
            <person name="Bunk B."/>
            <person name="Overmann J."/>
            <person name="Mueller R."/>
        </authorList>
    </citation>
    <scope>NUCLEOTIDE SEQUENCE [LARGE SCALE GENOMIC DNA]</scope>
    <source>
        <strain evidence="1 2">So ce26</strain>
    </source>
</reference>
<dbReference type="EMBL" id="CP012673">
    <property type="protein sequence ID" value="AUX45967.1"/>
    <property type="molecule type" value="Genomic_DNA"/>
</dbReference>
<evidence type="ECO:0000313" key="2">
    <source>
        <dbReference type="Proteomes" id="UP000238348"/>
    </source>
</evidence>
<proteinExistence type="predicted"/>
<dbReference type="Proteomes" id="UP000238348">
    <property type="component" value="Chromosome"/>
</dbReference>
<dbReference type="AlphaFoldDB" id="A0A2L0F359"/>
<evidence type="ECO:0000313" key="1">
    <source>
        <dbReference type="EMBL" id="AUX45967.1"/>
    </source>
</evidence>
<protein>
    <submittedName>
        <fullName evidence="1">Uncharacterized protein</fullName>
    </submittedName>
</protein>
<gene>
    <name evidence="1" type="ORF">SOCE26_074690</name>
</gene>
<organism evidence="1 2">
    <name type="scientific">Sorangium cellulosum</name>
    <name type="common">Polyangium cellulosum</name>
    <dbReference type="NCBI Taxonomy" id="56"/>
    <lineage>
        <taxon>Bacteria</taxon>
        <taxon>Pseudomonadati</taxon>
        <taxon>Myxococcota</taxon>
        <taxon>Polyangia</taxon>
        <taxon>Polyangiales</taxon>
        <taxon>Polyangiaceae</taxon>
        <taxon>Sorangium</taxon>
    </lineage>
</organism>
<accession>A0A2L0F359</accession>
<name>A0A2L0F359_SORCE</name>
<sequence>MIPRRQGWWSQAGRRLPGEGHLTPRLEDVLGLLRGKSCQPGVGLGGRAGYGASTTVRDALAWITSGSRNGTRCVWFFRQSSA</sequence>